<keyword evidence="2" id="KW-1133">Transmembrane helix</keyword>
<comment type="caution">
    <text evidence="3">The sequence shown here is derived from an EMBL/GenBank/DDBJ whole genome shotgun (WGS) entry which is preliminary data.</text>
</comment>
<feature type="region of interest" description="Disordered" evidence="1">
    <location>
        <begin position="57"/>
        <end position="123"/>
    </location>
</feature>
<evidence type="ECO:0000256" key="2">
    <source>
        <dbReference type="SAM" id="Phobius"/>
    </source>
</evidence>
<keyword evidence="2" id="KW-0812">Transmembrane</keyword>
<accession>A0ABU1TZP9</accession>
<organism evidence="3 4">
    <name type="scientific">Fictibacillus barbaricus</name>
    <dbReference type="NCBI Taxonomy" id="182136"/>
    <lineage>
        <taxon>Bacteria</taxon>
        <taxon>Bacillati</taxon>
        <taxon>Bacillota</taxon>
        <taxon>Bacilli</taxon>
        <taxon>Bacillales</taxon>
        <taxon>Fictibacillaceae</taxon>
        <taxon>Fictibacillus</taxon>
    </lineage>
</organism>
<protein>
    <submittedName>
        <fullName evidence="3">Lipopolysaccharide export LptBFGC system permease protein LptF</fullName>
    </submittedName>
</protein>
<proteinExistence type="predicted"/>
<dbReference type="NCBIfam" id="NF041554">
    <property type="entry name" value="SA1362_fam"/>
    <property type="match status" value="1"/>
</dbReference>
<feature type="compositionally biased region" description="Basic residues" evidence="1">
    <location>
        <begin position="63"/>
        <end position="72"/>
    </location>
</feature>
<keyword evidence="2" id="KW-0472">Membrane</keyword>
<evidence type="ECO:0000256" key="1">
    <source>
        <dbReference type="SAM" id="MobiDB-lite"/>
    </source>
</evidence>
<feature type="transmembrane region" description="Helical" evidence="2">
    <location>
        <begin position="12"/>
        <end position="28"/>
    </location>
</feature>
<dbReference type="InterPro" id="IPR048110">
    <property type="entry name" value="SA1362/YqhP-like"/>
</dbReference>
<feature type="compositionally biased region" description="Basic residues" evidence="1">
    <location>
        <begin position="91"/>
        <end position="103"/>
    </location>
</feature>
<dbReference type="Proteomes" id="UP001258181">
    <property type="component" value="Unassembled WGS sequence"/>
</dbReference>
<dbReference type="RefSeq" id="WP_310257988.1">
    <property type="nucleotide sequence ID" value="NZ_JAVDWA010000002.1"/>
</dbReference>
<feature type="transmembrane region" description="Helical" evidence="2">
    <location>
        <begin position="34"/>
        <end position="52"/>
    </location>
</feature>
<reference evidence="3 4" key="1">
    <citation type="submission" date="2023-07" db="EMBL/GenBank/DDBJ databases">
        <title>Sorghum-associated microbial communities from plants grown in Nebraska, USA.</title>
        <authorList>
            <person name="Schachtman D."/>
        </authorList>
    </citation>
    <scope>NUCLEOTIDE SEQUENCE [LARGE SCALE GENOMIC DNA]</scope>
    <source>
        <strain evidence="3 4">BE211</strain>
    </source>
</reference>
<keyword evidence="4" id="KW-1185">Reference proteome</keyword>
<name>A0ABU1TZP9_9BACL</name>
<evidence type="ECO:0000313" key="3">
    <source>
        <dbReference type="EMBL" id="MDR7072699.1"/>
    </source>
</evidence>
<feature type="compositionally biased region" description="Basic residues" evidence="1">
    <location>
        <begin position="114"/>
        <end position="123"/>
    </location>
</feature>
<dbReference type="EMBL" id="JAVDWA010000002">
    <property type="protein sequence ID" value="MDR7072699.1"/>
    <property type="molecule type" value="Genomic_DNA"/>
</dbReference>
<sequence>MQQNSRRLHPIIWFVIVLAVVGILYQLISSPGQLISTLLIGAAVIAVFYFIFNRTSSSGINGKYKKAVKQSQKRYGSNNKSPKASPLSSNKKTKNASQKKRVKEHNLTVIEGKKNKKKNRASF</sequence>
<evidence type="ECO:0000313" key="4">
    <source>
        <dbReference type="Proteomes" id="UP001258181"/>
    </source>
</evidence>
<feature type="compositionally biased region" description="Polar residues" evidence="1">
    <location>
        <begin position="73"/>
        <end position="90"/>
    </location>
</feature>
<gene>
    <name evidence="3" type="ORF">J2X07_001676</name>
</gene>